<dbReference type="PIRSF" id="PIRSF006603">
    <property type="entry name" value="DinF"/>
    <property type="match status" value="1"/>
</dbReference>
<dbReference type="GO" id="GO:0042910">
    <property type="term" value="F:xenobiotic transmembrane transporter activity"/>
    <property type="evidence" value="ECO:0007669"/>
    <property type="project" value="InterPro"/>
</dbReference>
<feature type="transmembrane region" description="Helical" evidence="10">
    <location>
        <begin position="135"/>
        <end position="156"/>
    </location>
</feature>
<comment type="subcellular location">
    <subcellularLocation>
        <location evidence="1">Cell membrane</location>
        <topology evidence="1">Multi-pass membrane protein</topology>
    </subcellularLocation>
</comment>
<dbReference type="RefSeq" id="WP_132013608.1">
    <property type="nucleotide sequence ID" value="NZ_SLUN01000006.1"/>
</dbReference>
<evidence type="ECO:0000256" key="7">
    <source>
        <dbReference type="ARBA" id="ARBA00022989"/>
    </source>
</evidence>
<dbReference type="EMBL" id="SLUN01000006">
    <property type="protein sequence ID" value="TCL72397.1"/>
    <property type="molecule type" value="Genomic_DNA"/>
</dbReference>
<keyword evidence="4" id="KW-0813">Transport</keyword>
<accession>A0A4V2QFL5</accession>
<sequence>MDHTQQLSEKNISKLLFEFSLPAIVGMLVNSLYNVIDRAFIGNSVGTLGLAGVTISFPVMLIIVAFVLLIGIGASALVSIKLGEGDRDQAERIVGNAFLLLTIVSLAITFFGLIFLKPVLKLFGASREVLPYAEAYLQVILGGTLFQSIGFGMNNFIRGEGNPRTAMFTMLLGAALNVVFCPIFIFGLGMGIRGSALATVLAQGISGLWVLHYFISGKSSLKIRRKNLKLDQAIVGKIIALGSAQFVMELATSLVNLILNRSLIRYGGDLAISGMGIVTSLQTLVLMPLFGINQGVQPIIGFNYGAQKYDRVKQALKLAVLGASIIAIAGFVIVEAFPEQLVGVFNRDDARLRDFTVYAMRVFLMMLPLIGFQVIGSNYFMAVGRPTPAALLSLSRQFILLIPAVLILPHFFKLHGVIMAGPVADFGASLITAAWLYQELRRLHVMSGKMPAITAMKQGETHG</sequence>
<feature type="transmembrane region" description="Helical" evidence="10">
    <location>
        <begin position="318"/>
        <end position="338"/>
    </location>
</feature>
<feature type="transmembrane region" description="Helical" evidence="10">
    <location>
        <begin position="168"/>
        <end position="190"/>
    </location>
</feature>
<feature type="transmembrane region" description="Helical" evidence="10">
    <location>
        <begin position="235"/>
        <end position="259"/>
    </location>
</feature>
<evidence type="ECO:0000256" key="1">
    <source>
        <dbReference type="ARBA" id="ARBA00004651"/>
    </source>
</evidence>
<feature type="transmembrane region" description="Helical" evidence="10">
    <location>
        <begin position="418"/>
        <end position="437"/>
    </location>
</feature>
<evidence type="ECO:0000256" key="10">
    <source>
        <dbReference type="SAM" id="Phobius"/>
    </source>
</evidence>
<feature type="transmembrane region" description="Helical" evidence="10">
    <location>
        <begin position="196"/>
        <end position="215"/>
    </location>
</feature>
<evidence type="ECO:0000256" key="8">
    <source>
        <dbReference type="ARBA" id="ARBA00023136"/>
    </source>
</evidence>
<keyword evidence="6 10" id="KW-0812">Transmembrane</keyword>
<proteinExistence type="inferred from homology"/>
<feature type="transmembrane region" description="Helical" evidence="10">
    <location>
        <begin position="15"/>
        <end position="36"/>
    </location>
</feature>
<feature type="transmembrane region" description="Helical" evidence="10">
    <location>
        <begin position="271"/>
        <end position="292"/>
    </location>
</feature>
<dbReference type="InterPro" id="IPR048279">
    <property type="entry name" value="MdtK-like"/>
</dbReference>
<evidence type="ECO:0000256" key="9">
    <source>
        <dbReference type="ARBA" id="ARBA00023251"/>
    </source>
</evidence>
<dbReference type="GO" id="GO:0046677">
    <property type="term" value="P:response to antibiotic"/>
    <property type="evidence" value="ECO:0007669"/>
    <property type="project" value="UniProtKB-KW"/>
</dbReference>
<protein>
    <recommendedName>
        <fullName evidence="3">Multidrug export protein MepA</fullName>
    </recommendedName>
</protein>
<evidence type="ECO:0000256" key="2">
    <source>
        <dbReference type="ARBA" id="ARBA00008417"/>
    </source>
</evidence>
<evidence type="ECO:0000313" key="11">
    <source>
        <dbReference type="EMBL" id="TCL72397.1"/>
    </source>
</evidence>
<dbReference type="AlphaFoldDB" id="A0A4V2QFL5"/>
<evidence type="ECO:0000256" key="3">
    <source>
        <dbReference type="ARBA" id="ARBA00022106"/>
    </source>
</evidence>
<comment type="caution">
    <text evidence="11">The sequence shown here is derived from an EMBL/GenBank/DDBJ whole genome shotgun (WGS) entry which is preliminary data.</text>
</comment>
<dbReference type="InterPro" id="IPR002528">
    <property type="entry name" value="MATE_fam"/>
</dbReference>
<dbReference type="NCBIfam" id="TIGR00797">
    <property type="entry name" value="matE"/>
    <property type="match status" value="1"/>
</dbReference>
<evidence type="ECO:0000256" key="5">
    <source>
        <dbReference type="ARBA" id="ARBA00022475"/>
    </source>
</evidence>
<dbReference type="PANTHER" id="PTHR43823:SF3">
    <property type="entry name" value="MULTIDRUG EXPORT PROTEIN MEPA"/>
    <property type="match status" value="1"/>
</dbReference>
<keyword evidence="5" id="KW-1003">Cell membrane</keyword>
<name>A0A4V2QFL5_HYDET</name>
<dbReference type="Proteomes" id="UP000295008">
    <property type="component" value="Unassembled WGS sequence"/>
</dbReference>
<dbReference type="CDD" id="cd13143">
    <property type="entry name" value="MATE_MepA_like"/>
    <property type="match status" value="1"/>
</dbReference>
<dbReference type="InterPro" id="IPR045070">
    <property type="entry name" value="MATE_MepA-like"/>
</dbReference>
<feature type="transmembrane region" description="Helical" evidence="10">
    <location>
        <begin position="358"/>
        <end position="382"/>
    </location>
</feature>
<dbReference type="GO" id="GO:0015297">
    <property type="term" value="F:antiporter activity"/>
    <property type="evidence" value="ECO:0007669"/>
    <property type="project" value="InterPro"/>
</dbReference>
<keyword evidence="7 10" id="KW-1133">Transmembrane helix</keyword>
<evidence type="ECO:0000256" key="6">
    <source>
        <dbReference type="ARBA" id="ARBA00022692"/>
    </source>
</evidence>
<keyword evidence="8 10" id="KW-0472">Membrane</keyword>
<evidence type="ECO:0000256" key="4">
    <source>
        <dbReference type="ARBA" id="ARBA00022448"/>
    </source>
</evidence>
<keyword evidence="9" id="KW-0046">Antibiotic resistance</keyword>
<feature type="transmembrane region" description="Helical" evidence="10">
    <location>
        <begin position="394"/>
        <end position="412"/>
    </location>
</feature>
<comment type="similarity">
    <text evidence="2">Belongs to the multi antimicrobial extrusion (MATE) (TC 2.A.66.1) family. MepA subfamily.</text>
</comment>
<dbReference type="Pfam" id="PF01554">
    <property type="entry name" value="MatE"/>
    <property type="match status" value="2"/>
</dbReference>
<feature type="transmembrane region" description="Helical" evidence="10">
    <location>
        <begin position="93"/>
        <end position="115"/>
    </location>
</feature>
<dbReference type="InterPro" id="IPR051327">
    <property type="entry name" value="MATE_MepA_subfamily"/>
</dbReference>
<reference evidence="11 12" key="1">
    <citation type="submission" date="2019-03" db="EMBL/GenBank/DDBJ databases">
        <title>Genomic Encyclopedia of Type Strains, Phase IV (KMG-IV): sequencing the most valuable type-strain genomes for metagenomic binning, comparative biology and taxonomic classification.</title>
        <authorList>
            <person name="Goeker M."/>
        </authorList>
    </citation>
    <scope>NUCLEOTIDE SEQUENCE [LARGE SCALE GENOMIC DNA]</scope>
    <source>
        <strain evidence="11 12">LX-B</strain>
    </source>
</reference>
<gene>
    <name evidence="11" type="ORF">EDC14_1006107</name>
</gene>
<evidence type="ECO:0000313" key="12">
    <source>
        <dbReference type="Proteomes" id="UP000295008"/>
    </source>
</evidence>
<keyword evidence="12" id="KW-1185">Reference proteome</keyword>
<dbReference type="PANTHER" id="PTHR43823">
    <property type="entry name" value="SPORULATION PROTEIN YKVU"/>
    <property type="match status" value="1"/>
</dbReference>
<feature type="transmembrane region" description="Helical" evidence="10">
    <location>
        <begin position="48"/>
        <end position="72"/>
    </location>
</feature>
<dbReference type="GO" id="GO:0005886">
    <property type="term" value="C:plasma membrane"/>
    <property type="evidence" value="ECO:0007669"/>
    <property type="project" value="UniProtKB-SubCell"/>
</dbReference>
<dbReference type="OrthoDB" id="9811110at2"/>
<organism evidence="11 12">
    <name type="scientific">Hydrogenispora ethanolica</name>
    <dbReference type="NCBI Taxonomy" id="1082276"/>
    <lineage>
        <taxon>Bacteria</taxon>
        <taxon>Bacillati</taxon>
        <taxon>Bacillota</taxon>
        <taxon>Hydrogenispora</taxon>
    </lineage>
</organism>